<dbReference type="RefSeq" id="WP_196196165.1">
    <property type="nucleotide sequence ID" value="NZ_JADPRT010000010.1"/>
</dbReference>
<feature type="transmembrane region" description="Helical" evidence="1">
    <location>
        <begin position="159"/>
        <end position="180"/>
    </location>
</feature>
<comment type="caution">
    <text evidence="3">The sequence shown here is derived from an EMBL/GenBank/DDBJ whole genome shotgun (WGS) entry which is preliminary data.</text>
</comment>
<keyword evidence="1" id="KW-1133">Transmembrane helix</keyword>
<dbReference type="Pfam" id="PF13548">
    <property type="entry name" value="DUF4126"/>
    <property type="match status" value="1"/>
</dbReference>
<dbReference type="AlphaFoldDB" id="A0A931BB43"/>
<keyword evidence="1" id="KW-0812">Transmembrane</keyword>
<organism evidence="3 4">
    <name type="scientific">Streptacidiphilus fuscans</name>
    <dbReference type="NCBI Taxonomy" id="2789292"/>
    <lineage>
        <taxon>Bacteria</taxon>
        <taxon>Bacillati</taxon>
        <taxon>Actinomycetota</taxon>
        <taxon>Actinomycetes</taxon>
        <taxon>Kitasatosporales</taxon>
        <taxon>Streptomycetaceae</taxon>
        <taxon>Streptacidiphilus</taxon>
    </lineage>
</organism>
<feature type="transmembrane region" description="Helical" evidence="1">
    <location>
        <begin position="131"/>
        <end position="153"/>
    </location>
</feature>
<keyword evidence="1" id="KW-0472">Membrane</keyword>
<evidence type="ECO:0000256" key="1">
    <source>
        <dbReference type="SAM" id="Phobius"/>
    </source>
</evidence>
<reference evidence="3" key="1">
    <citation type="submission" date="2020-11" db="EMBL/GenBank/DDBJ databases">
        <title>Isolation and identification of active actinomycetes.</title>
        <authorList>
            <person name="Yu B."/>
        </authorList>
    </citation>
    <scope>NUCLEOTIDE SEQUENCE</scope>
    <source>
        <strain evidence="3">NEAU-YB345</strain>
    </source>
</reference>
<evidence type="ECO:0000313" key="4">
    <source>
        <dbReference type="Proteomes" id="UP000657385"/>
    </source>
</evidence>
<protein>
    <submittedName>
        <fullName evidence="3">DUF4126 domain-containing protein</fullName>
    </submittedName>
</protein>
<accession>A0A931BB43</accession>
<sequence>MGLLPLIFTSGWASGINAYAVVLVMGLFGRYDHMTVVPPGLERTDVLVIAGVLFVIEAVADKIPYVDSAWDLVHTVIRPIAGGVVAALIAGHAHDSLTTLGAAAVGGGTALVSHLVKTGVRMGVNTSPEPFSNIVISMVEDLAVAGLVVLALFHPVPAAIIAGVLLAGGVLLVLFTISRIRKFLRRRKERRAARAGLRPQHDLVG</sequence>
<dbReference type="InterPro" id="IPR025196">
    <property type="entry name" value="DUF4126"/>
</dbReference>
<feature type="transmembrane region" description="Helical" evidence="1">
    <location>
        <begin position="6"/>
        <end position="28"/>
    </location>
</feature>
<evidence type="ECO:0000259" key="2">
    <source>
        <dbReference type="Pfam" id="PF13548"/>
    </source>
</evidence>
<name>A0A931BB43_9ACTN</name>
<keyword evidence="4" id="KW-1185">Reference proteome</keyword>
<proteinExistence type="predicted"/>
<dbReference type="Proteomes" id="UP000657385">
    <property type="component" value="Unassembled WGS sequence"/>
</dbReference>
<gene>
    <name evidence="3" type="ORF">I2501_23585</name>
</gene>
<dbReference type="EMBL" id="JADPRT010000010">
    <property type="protein sequence ID" value="MBF9071003.1"/>
    <property type="molecule type" value="Genomic_DNA"/>
</dbReference>
<evidence type="ECO:0000313" key="3">
    <source>
        <dbReference type="EMBL" id="MBF9071003.1"/>
    </source>
</evidence>
<feature type="domain" description="DUF4126" evidence="2">
    <location>
        <begin position="6"/>
        <end position="172"/>
    </location>
</feature>